<gene>
    <name evidence="1" type="ORF">T4D_10752</name>
</gene>
<proteinExistence type="predicted"/>
<name>A0A0V1DUL8_TRIPS</name>
<keyword evidence="2" id="KW-1185">Reference proteome</keyword>
<accession>A0A0V1DUL8</accession>
<dbReference type="AlphaFoldDB" id="A0A0V1DUL8"/>
<dbReference type="EMBL" id="JYDT01001392">
    <property type="protein sequence ID" value="KRY64802.1"/>
    <property type="molecule type" value="Genomic_DNA"/>
</dbReference>
<organism evidence="1 2">
    <name type="scientific">Trichinella pseudospiralis</name>
    <name type="common">Parasitic roundworm</name>
    <dbReference type="NCBI Taxonomy" id="6337"/>
    <lineage>
        <taxon>Eukaryota</taxon>
        <taxon>Metazoa</taxon>
        <taxon>Ecdysozoa</taxon>
        <taxon>Nematoda</taxon>
        <taxon>Enoplea</taxon>
        <taxon>Dorylaimia</taxon>
        <taxon>Trichinellida</taxon>
        <taxon>Trichinellidae</taxon>
        <taxon>Trichinella</taxon>
    </lineage>
</organism>
<evidence type="ECO:0000313" key="1">
    <source>
        <dbReference type="EMBL" id="KRY64802.1"/>
    </source>
</evidence>
<reference evidence="1 2" key="1">
    <citation type="submission" date="2015-01" db="EMBL/GenBank/DDBJ databases">
        <title>Evolution of Trichinella species and genotypes.</title>
        <authorList>
            <person name="Korhonen P.K."/>
            <person name="Edoardo P."/>
            <person name="Giuseppe L.R."/>
            <person name="Gasser R.B."/>
        </authorList>
    </citation>
    <scope>NUCLEOTIDE SEQUENCE [LARGE SCALE GENOMIC DNA]</scope>
    <source>
        <strain evidence="1">ISS470</strain>
    </source>
</reference>
<sequence>MDGSVMCNVIFLKCVTLLLPNFSCFLNNISAQIIFRKLLKTVHSFCLFWCSILPKSLPRRRFVMRDAILPQQQCKISLKRCLCTTKKVVV</sequence>
<evidence type="ECO:0000313" key="2">
    <source>
        <dbReference type="Proteomes" id="UP000054995"/>
    </source>
</evidence>
<protein>
    <submittedName>
        <fullName evidence="1">Uncharacterized protein</fullName>
    </submittedName>
</protein>
<dbReference type="Proteomes" id="UP000054995">
    <property type="component" value="Unassembled WGS sequence"/>
</dbReference>
<comment type="caution">
    <text evidence="1">The sequence shown here is derived from an EMBL/GenBank/DDBJ whole genome shotgun (WGS) entry which is preliminary data.</text>
</comment>